<dbReference type="InterPro" id="IPR002509">
    <property type="entry name" value="NODB_dom"/>
</dbReference>
<accession>A0A455T4J2</accession>
<dbReference type="InterPro" id="IPR011330">
    <property type="entry name" value="Glyco_hydro/deAcase_b/a-brl"/>
</dbReference>
<dbReference type="GO" id="GO:0005576">
    <property type="term" value="C:extracellular region"/>
    <property type="evidence" value="ECO:0007669"/>
    <property type="project" value="UniProtKB-SubCell"/>
</dbReference>
<gene>
    <name evidence="4" type="ORF">KTA_29790</name>
</gene>
<reference evidence="4" key="1">
    <citation type="submission" date="2018-12" db="EMBL/GenBank/DDBJ databases">
        <title>Novel natural products biosynthetic potential of the class Ktedonobacteria.</title>
        <authorList>
            <person name="Zheng Y."/>
            <person name="Saitou A."/>
            <person name="Wang C.M."/>
            <person name="Toyoda A."/>
            <person name="Minakuchi Y."/>
            <person name="Sekiguchi Y."/>
            <person name="Ueda K."/>
            <person name="Takano H."/>
            <person name="Sakai Y."/>
            <person name="Yokota A."/>
            <person name="Yabe S."/>
        </authorList>
    </citation>
    <scope>NUCLEOTIDE SEQUENCE</scope>
    <source>
        <strain evidence="4">A3-2</strain>
    </source>
</reference>
<dbReference type="AlphaFoldDB" id="A0A455T4J2"/>
<dbReference type="Pfam" id="PF01522">
    <property type="entry name" value="Polysacc_deac_1"/>
    <property type="match status" value="1"/>
</dbReference>
<dbReference type="CDD" id="cd10918">
    <property type="entry name" value="CE4_NodB_like_5s_6s"/>
    <property type="match status" value="1"/>
</dbReference>
<name>A0A455T4J2_9CHLR</name>
<feature type="domain" description="NodB homology" evidence="3">
    <location>
        <begin position="295"/>
        <end position="466"/>
    </location>
</feature>
<dbReference type="Gene3D" id="3.20.20.370">
    <property type="entry name" value="Glycoside hydrolase/deacetylase"/>
    <property type="match status" value="1"/>
</dbReference>
<dbReference type="SUPFAM" id="SSF88713">
    <property type="entry name" value="Glycoside hydrolase/deacetylase"/>
    <property type="match status" value="1"/>
</dbReference>
<organism evidence="4">
    <name type="scientific">Thermogemmatispora argillosa</name>
    <dbReference type="NCBI Taxonomy" id="2045280"/>
    <lineage>
        <taxon>Bacteria</taxon>
        <taxon>Bacillati</taxon>
        <taxon>Chloroflexota</taxon>
        <taxon>Ktedonobacteria</taxon>
        <taxon>Thermogemmatisporales</taxon>
        <taxon>Thermogemmatisporaceae</taxon>
        <taxon>Thermogemmatispora</taxon>
    </lineage>
</organism>
<dbReference type="GO" id="GO:0016810">
    <property type="term" value="F:hydrolase activity, acting on carbon-nitrogen (but not peptide) bonds"/>
    <property type="evidence" value="ECO:0007669"/>
    <property type="project" value="InterPro"/>
</dbReference>
<dbReference type="PANTHER" id="PTHR34216:SF3">
    <property type="entry name" value="POLY-BETA-1,6-N-ACETYL-D-GLUCOSAMINE N-DEACETYLASE"/>
    <property type="match status" value="1"/>
</dbReference>
<proteinExistence type="predicted"/>
<dbReference type="PANTHER" id="PTHR34216">
    <property type="match status" value="1"/>
</dbReference>
<dbReference type="PROSITE" id="PS51677">
    <property type="entry name" value="NODB"/>
    <property type="match status" value="1"/>
</dbReference>
<dbReference type="EMBL" id="AP019377">
    <property type="protein sequence ID" value="BBH94780.1"/>
    <property type="molecule type" value="Genomic_DNA"/>
</dbReference>
<sequence length="466" mass="51451">MPTASQPPYAPRRGRLARPRTRQWLLAALLCLLLAASAVLAWGLYALLTGSNIGAEPTSHSTVTFIAEHPQEAANEQQVVVLAQRYLGAFLHHDYTTMWSLLVPARRALWPNEQAFAHFWQERFAHYNLQGFSLGLPSRLSRWVDPETMTSYSDVLTVPVSLQLTPDATLSKEANLPPEDRAPESVYRNLPFIVQASPGQGTAQLHWYVLAGGPADPEAPILPPPQPAAHSVAVPILMYHHVSPAPTHNLLDFSLTVTPRNFAAQLDYLKSHGYHTITFNQLFNALYFDAPLPPHPIILTFDDGYEDVYRYAVPLLQAHGFSGMFYIITGAVGATGYMSWGEIRDLLAQGMQVGSHTVHHTSLGWIIIGDPQLTQQELQLSKSTLQQHLGITIQQFCYPSGEPFRHGTALEQARVTVMLASDGYVGATTDPGPTGWLQQSTRPFALLRIRVDGRESLADFIASLPS</sequence>
<evidence type="ECO:0000313" key="4">
    <source>
        <dbReference type="EMBL" id="BBH94780.1"/>
    </source>
</evidence>
<evidence type="ECO:0000259" key="3">
    <source>
        <dbReference type="PROSITE" id="PS51677"/>
    </source>
</evidence>
<keyword evidence="2" id="KW-0732">Signal</keyword>
<protein>
    <recommendedName>
        <fullName evidence="3">NodB homology domain-containing protein</fullName>
    </recommendedName>
</protein>
<evidence type="ECO:0000256" key="2">
    <source>
        <dbReference type="ARBA" id="ARBA00022729"/>
    </source>
</evidence>
<comment type="subcellular location">
    <subcellularLocation>
        <location evidence="1">Secreted</location>
    </subcellularLocation>
</comment>
<dbReference type="InterPro" id="IPR051398">
    <property type="entry name" value="Polysacch_Deacetylase"/>
</dbReference>
<evidence type="ECO:0000256" key="1">
    <source>
        <dbReference type="ARBA" id="ARBA00004613"/>
    </source>
</evidence>
<dbReference type="GO" id="GO:0005975">
    <property type="term" value="P:carbohydrate metabolic process"/>
    <property type="evidence" value="ECO:0007669"/>
    <property type="project" value="InterPro"/>
</dbReference>